<proteinExistence type="predicted"/>
<evidence type="ECO:0000313" key="4">
    <source>
        <dbReference type="Proteomes" id="UP000244810"/>
    </source>
</evidence>
<sequence length="319" mass="34734">MCPGIGKRMKAARVIASALLGLTALLPAALQAQPATYYAGVVQHEPASIPATQVVARYRLPLMSGGINDFSGIATSDGNTVYMVSDHGFIVSARLQRGYGQRIDGVEIRQVALLNDENGHPLTGSMRDAEGVTIGRDGALYVSFEQHNRVMRYRQLGGRGEDLGAHVDFARLRAGRGLEAVAAAPDGRVYAIPERPARATYGFPSYVWNPRGGWGDGFRLPMDLQFLPVGASFGPDGLLYVLEREHGPRGFRSQVRRFTVNGEGISAGQWVMRSDYGQFGNLEGISVFRDWNGRIRLLMVSDDDLQTGPSELVDVVVNR</sequence>
<dbReference type="Gene3D" id="2.120.10.30">
    <property type="entry name" value="TolB, C-terminal domain"/>
    <property type="match status" value="1"/>
</dbReference>
<protein>
    <recommendedName>
        <fullName evidence="2">Phytase-like domain-containing protein</fullName>
    </recommendedName>
</protein>
<gene>
    <name evidence="3" type="ORF">DDE23_18005</name>
</gene>
<dbReference type="InterPro" id="IPR027372">
    <property type="entry name" value="Phytase-like_dom"/>
</dbReference>
<organism evidence="3 4">
    <name type="scientific">Pararhodobacter aggregans</name>
    <dbReference type="NCBI Taxonomy" id="404875"/>
    <lineage>
        <taxon>Bacteria</taxon>
        <taxon>Pseudomonadati</taxon>
        <taxon>Pseudomonadota</taxon>
        <taxon>Alphaproteobacteria</taxon>
        <taxon>Rhodobacterales</taxon>
        <taxon>Paracoccaceae</taxon>
        <taxon>Pararhodobacter</taxon>
    </lineage>
</organism>
<feature type="domain" description="Phytase-like" evidence="2">
    <location>
        <begin position="69"/>
        <end position="304"/>
    </location>
</feature>
<dbReference type="EMBL" id="QDDR01000010">
    <property type="protein sequence ID" value="PVE46087.1"/>
    <property type="molecule type" value="Genomic_DNA"/>
</dbReference>
<dbReference type="Proteomes" id="UP000244810">
    <property type="component" value="Unassembled WGS sequence"/>
</dbReference>
<dbReference type="Pfam" id="PF13449">
    <property type="entry name" value="Phytase-like"/>
    <property type="match status" value="1"/>
</dbReference>
<accession>A0A2T7UN41</accession>
<evidence type="ECO:0000313" key="3">
    <source>
        <dbReference type="EMBL" id="PVE46087.1"/>
    </source>
</evidence>
<name>A0A2T7UN41_9RHOB</name>
<evidence type="ECO:0000259" key="2">
    <source>
        <dbReference type="Pfam" id="PF13449"/>
    </source>
</evidence>
<dbReference type="SUPFAM" id="SSF75011">
    <property type="entry name" value="3-carboxy-cis,cis-mucoante lactonizing enzyme"/>
    <property type="match status" value="1"/>
</dbReference>
<reference evidence="3 4" key="1">
    <citation type="journal article" date="2011" name="Syst. Appl. Microbiol.">
        <title>Defluviimonas denitrificans gen. nov., sp. nov., and Pararhodobacter aggregans gen. nov., sp. nov., non-phototrophic Rhodobacteraceae from the biofilter of a marine aquaculture.</title>
        <authorList>
            <person name="Foesel B.U."/>
            <person name="Drake H.L."/>
            <person name="Schramm A."/>
        </authorList>
    </citation>
    <scope>NUCLEOTIDE SEQUENCE [LARGE SCALE GENOMIC DNA]</scope>
    <source>
        <strain evidence="3 4">D1-19</strain>
    </source>
</reference>
<comment type="caution">
    <text evidence="3">The sequence shown here is derived from an EMBL/GenBank/DDBJ whole genome shotgun (WGS) entry which is preliminary data.</text>
</comment>
<feature type="signal peptide" evidence="1">
    <location>
        <begin position="1"/>
        <end position="32"/>
    </location>
</feature>
<keyword evidence="4" id="KW-1185">Reference proteome</keyword>
<keyword evidence="1" id="KW-0732">Signal</keyword>
<feature type="chain" id="PRO_5015587254" description="Phytase-like domain-containing protein" evidence="1">
    <location>
        <begin position="33"/>
        <end position="319"/>
    </location>
</feature>
<dbReference type="AlphaFoldDB" id="A0A2T7UN41"/>
<evidence type="ECO:0000256" key="1">
    <source>
        <dbReference type="SAM" id="SignalP"/>
    </source>
</evidence>
<dbReference type="InterPro" id="IPR011042">
    <property type="entry name" value="6-blade_b-propeller_TolB-like"/>
</dbReference>